<dbReference type="InterPro" id="IPR008030">
    <property type="entry name" value="NmrA-like"/>
</dbReference>
<dbReference type="InterPro" id="IPR036291">
    <property type="entry name" value="NAD(P)-bd_dom_sf"/>
</dbReference>
<dbReference type="Proteomes" id="UP001589890">
    <property type="component" value="Unassembled WGS sequence"/>
</dbReference>
<dbReference type="RefSeq" id="WP_380055324.1">
    <property type="nucleotide sequence ID" value="NZ_JBHLTC010000040.1"/>
</dbReference>
<dbReference type="PANTHER" id="PTHR43162">
    <property type="match status" value="1"/>
</dbReference>
<name>A0ABV6QVX3_9ACTN</name>
<keyword evidence="3" id="KW-1185">Reference proteome</keyword>
<dbReference type="EMBL" id="JBHLTC010000040">
    <property type="protein sequence ID" value="MFC0628645.1"/>
    <property type="molecule type" value="Genomic_DNA"/>
</dbReference>
<comment type="caution">
    <text evidence="2">The sequence shown here is derived from an EMBL/GenBank/DDBJ whole genome shotgun (WGS) entry which is preliminary data.</text>
</comment>
<dbReference type="PANTHER" id="PTHR43162:SF1">
    <property type="entry name" value="PRESTALK A DIFFERENTIATION PROTEIN A"/>
    <property type="match status" value="1"/>
</dbReference>
<evidence type="ECO:0000313" key="2">
    <source>
        <dbReference type="EMBL" id="MFC0628645.1"/>
    </source>
</evidence>
<dbReference type="InterPro" id="IPR051604">
    <property type="entry name" value="Ergot_Alk_Oxidoreductase"/>
</dbReference>
<reference evidence="2 3" key="1">
    <citation type="submission" date="2024-09" db="EMBL/GenBank/DDBJ databases">
        <authorList>
            <person name="Sun Q."/>
            <person name="Mori K."/>
        </authorList>
    </citation>
    <scope>NUCLEOTIDE SEQUENCE [LARGE SCALE GENOMIC DNA]</scope>
    <source>
        <strain evidence="2 3">CGMCC 1.15906</strain>
    </source>
</reference>
<dbReference type="Pfam" id="PF05368">
    <property type="entry name" value="NmrA"/>
    <property type="match status" value="1"/>
</dbReference>
<protein>
    <submittedName>
        <fullName evidence="2">NmrA family NAD(P)-binding protein</fullName>
    </submittedName>
</protein>
<proteinExistence type="predicted"/>
<dbReference type="SUPFAM" id="SSF54427">
    <property type="entry name" value="NTF2-like"/>
    <property type="match status" value="1"/>
</dbReference>
<accession>A0ABV6QVX3</accession>
<evidence type="ECO:0000313" key="3">
    <source>
        <dbReference type="Proteomes" id="UP001589890"/>
    </source>
</evidence>
<gene>
    <name evidence="2" type="ORF">ACFFGN_31535</name>
</gene>
<organism evidence="2 3">
    <name type="scientific">Kribbella deserti</name>
    <dbReference type="NCBI Taxonomy" id="1926257"/>
    <lineage>
        <taxon>Bacteria</taxon>
        <taxon>Bacillati</taxon>
        <taxon>Actinomycetota</taxon>
        <taxon>Actinomycetes</taxon>
        <taxon>Propionibacteriales</taxon>
        <taxon>Kribbellaceae</taxon>
        <taxon>Kribbella</taxon>
    </lineage>
</organism>
<dbReference type="Gene3D" id="3.40.50.720">
    <property type="entry name" value="NAD(P)-binding Rossmann-like Domain"/>
    <property type="match status" value="1"/>
</dbReference>
<evidence type="ECO:0000259" key="1">
    <source>
        <dbReference type="Pfam" id="PF05368"/>
    </source>
</evidence>
<dbReference type="SUPFAM" id="SSF51735">
    <property type="entry name" value="NAD(P)-binding Rossmann-fold domains"/>
    <property type="match status" value="1"/>
</dbReference>
<dbReference type="Gene3D" id="3.10.450.50">
    <property type="match status" value="1"/>
</dbReference>
<dbReference type="Gene3D" id="3.90.25.10">
    <property type="entry name" value="UDP-galactose 4-epimerase, domain 1"/>
    <property type="match status" value="1"/>
</dbReference>
<dbReference type="InterPro" id="IPR032710">
    <property type="entry name" value="NTF2-like_dom_sf"/>
</dbReference>
<feature type="domain" description="NmrA-like" evidence="1">
    <location>
        <begin position="1"/>
        <end position="223"/>
    </location>
</feature>
<sequence length="404" mass="43823">MTRTILVTGATGNVGRHVVTGLLAAGVTVRALVRNPALAGLPVGVELVAGDLTDPASVAAASTGTDGTFLLWPFYPPDGAEKVVEQLTGHVVYLSASAVRDDQSAEQNGVWGTIEQLVRKAGLDWTFLRAGGFAANTLEWSEQTLRGDEVHLPYTEAGRSLIHERDIAEVAVRALLDRRVGETLTLTGPETLTQREQIRIIGEVIDRPLRVVEVSPEVARAHLVAQLGEEFAAEAMPYWASLVENPEGVETTVENVLGRPALTYREWVEDHADAFRPLTTTEVAERYVEAFRGGAMESAMTLLSPEMERIAPIEFGGDPTPLKGLNAIFENSVRLLDGHVIEKVDVQGPFLAGNQFAVRFIFGAGDLDLSDPGTTSKMSLYTVTNSRIVREEVFYFTLPDHPAP</sequence>